<evidence type="ECO:0000313" key="2">
    <source>
        <dbReference type="EMBL" id="GMI99674.1"/>
    </source>
</evidence>
<dbReference type="AlphaFoldDB" id="A0A9W7IN89"/>
<keyword evidence="3" id="KW-1185">Reference proteome</keyword>
<proteinExistence type="predicted"/>
<reference evidence="2" key="1">
    <citation type="submission" date="2023-05" db="EMBL/GenBank/DDBJ databases">
        <title>Genome and transcriptome analyses reveal genes involved in the formation of fine ridges on petal epidermal cells in Hibiscus trionum.</title>
        <authorList>
            <person name="Koshimizu S."/>
            <person name="Masuda S."/>
            <person name="Ishii T."/>
            <person name="Shirasu K."/>
            <person name="Hoshino A."/>
            <person name="Arita M."/>
        </authorList>
    </citation>
    <scope>NUCLEOTIDE SEQUENCE</scope>
    <source>
        <strain evidence="2">Hamamatsu line</strain>
    </source>
</reference>
<protein>
    <submittedName>
        <fullName evidence="2">Cytochrome P450, family 87, subfamily A, polypeptide 6</fullName>
    </submittedName>
</protein>
<dbReference type="SUPFAM" id="SSF48264">
    <property type="entry name" value="Cytochrome P450"/>
    <property type="match status" value="1"/>
</dbReference>
<dbReference type="PANTHER" id="PTHR24299">
    <property type="entry name" value="CYTOCHROME P450 FAMILY 1"/>
    <property type="match status" value="1"/>
</dbReference>
<dbReference type="EMBL" id="BSYR01000035">
    <property type="protein sequence ID" value="GMI99674.1"/>
    <property type="molecule type" value="Genomic_DNA"/>
</dbReference>
<accession>A0A9W7IN89</accession>
<dbReference type="Pfam" id="PF00067">
    <property type="entry name" value="p450"/>
    <property type="match status" value="1"/>
</dbReference>
<organism evidence="2 3">
    <name type="scientific">Hibiscus trionum</name>
    <name type="common">Flower of an hour</name>
    <dbReference type="NCBI Taxonomy" id="183268"/>
    <lineage>
        <taxon>Eukaryota</taxon>
        <taxon>Viridiplantae</taxon>
        <taxon>Streptophyta</taxon>
        <taxon>Embryophyta</taxon>
        <taxon>Tracheophyta</taxon>
        <taxon>Spermatophyta</taxon>
        <taxon>Magnoliopsida</taxon>
        <taxon>eudicotyledons</taxon>
        <taxon>Gunneridae</taxon>
        <taxon>Pentapetalae</taxon>
        <taxon>rosids</taxon>
        <taxon>malvids</taxon>
        <taxon>Malvales</taxon>
        <taxon>Malvaceae</taxon>
        <taxon>Malvoideae</taxon>
        <taxon>Hibiscus</taxon>
    </lineage>
</organism>
<keyword evidence="1" id="KW-0812">Transmembrane</keyword>
<dbReference type="Gene3D" id="1.10.630.10">
    <property type="entry name" value="Cytochrome P450"/>
    <property type="match status" value="1"/>
</dbReference>
<evidence type="ECO:0000313" key="3">
    <source>
        <dbReference type="Proteomes" id="UP001165190"/>
    </source>
</evidence>
<keyword evidence="1" id="KW-1133">Transmembrane helix</keyword>
<comment type="caution">
    <text evidence="2">The sequence shown here is derived from an EMBL/GenBank/DDBJ whole genome shotgun (WGS) entry which is preliminary data.</text>
</comment>
<dbReference type="GO" id="GO:0016705">
    <property type="term" value="F:oxidoreductase activity, acting on paired donors, with incorporation or reduction of molecular oxygen"/>
    <property type="evidence" value="ECO:0007669"/>
    <property type="project" value="InterPro"/>
</dbReference>
<sequence>MEAWIIIILIVSITISYLLKHIFNSIYPSTKQSSNLQPGPVPLPVIGNLLLFRKSFNDLHPVICSLHGKFGPIITLYFGSGPNIFVADRLLAQQALVKEGASFANRPLTFDGSNQNHITTAFYSSKWRLLRRNLAAEILQSSRLKTYSHTRRWAMERLLNCLRLQSRSEPIRVFQHFQFSMFSLLVVMCFGDKLDDKKIREIQDVVERLLSKFSRVSMVYMASIWPRLTKFVFRKLWDETFQVGQQQKALFIPLIKQRIRLKESQDDKFGSSWRSKGY</sequence>
<dbReference type="Proteomes" id="UP001165190">
    <property type="component" value="Unassembled WGS sequence"/>
</dbReference>
<dbReference type="OrthoDB" id="1001747at2759"/>
<dbReference type="GO" id="GO:0020037">
    <property type="term" value="F:heme binding"/>
    <property type="evidence" value="ECO:0007669"/>
    <property type="project" value="InterPro"/>
</dbReference>
<keyword evidence="1" id="KW-0472">Membrane</keyword>
<dbReference type="PANTHER" id="PTHR24299:SF14">
    <property type="entry name" value="OS10G0514300 PROTEIN"/>
    <property type="match status" value="1"/>
</dbReference>
<dbReference type="InterPro" id="IPR036396">
    <property type="entry name" value="Cyt_P450_sf"/>
</dbReference>
<dbReference type="InterPro" id="IPR001128">
    <property type="entry name" value="Cyt_P450"/>
</dbReference>
<feature type="transmembrane region" description="Helical" evidence="1">
    <location>
        <begin position="6"/>
        <end position="23"/>
    </location>
</feature>
<dbReference type="PRINTS" id="PR00463">
    <property type="entry name" value="EP450I"/>
</dbReference>
<gene>
    <name evidence="2" type="ORF">HRI_003636700</name>
</gene>
<name>A0A9W7IN89_HIBTR</name>
<dbReference type="InterPro" id="IPR002401">
    <property type="entry name" value="Cyt_P450_E_grp-I"/>
</dbReference>
<dbReference type="GO" id="GO:0005506">
    <property type="term" value="F:iron ion binding"/>
    <property type="evidence" value="ECO:0007669"/>
    <property type="project" value="InterPro"/>
</dbReference>
<evidence type="ECO:0000256" key="1">
    <source>
        <dbReference type="SAM" id="Phobius"/>
    </source>
</evidence>
<dbReference type="GO" id="GO:0004497">
    <property type="term" value="F:monooxygenase activity"/>
    <property type="evidence" value="ECO:0007669"/>
    <property type="project" value="InterPro"/>
</dbReference>